<feature type="region of interest" description="Disordered" evidence="1">
    <location>
        <begin position="24"/>
        <end position="62"/>
    </location>
</feature>
<feature type="compositionally biased region" description="Acidic residues" evidence="1">
    <location>
        <begin position="36"/>
        <end position="54"/>
    </location>
</feature>
<comment type="caution">
    <text evidence="2">The sequence shown here is derived from an EMBL/GenBank/DDBJ whole genome shotgun (WGS) entry which is preliminary data.</text>
</comment>
<dbReference type="Proteomes" id="UP000029074">
    <property type="component" value="Unassembled WGS sequence"/>
</dbReference>
<dbReference type="Proteomes" id="UP000003656">
    <property type="component" value="Unassembled WGS sequence"/>
</dbReference>
<reference evidence="2 4" key="1">
    <citation type="submission" date="2009-11" db="EMBL/GenBank/DDBJ databases">
        <authorList>
            <person name="Weinstock G."/>
            <person name="Sodergren E."/>
            <person name="Clifton S."/>
            <person name="Fulton L."/>
            <person name="Fulton B."/>
            <person name="Courtney L."/>
            <person name="Fronick C."/>
            <person name="Harrison M."/>
            <person name="Strong C."/>
            <person name="Farmer C."/>
            <person name="Delahaunty K."/>
            <person name="Markovic C."/>
            <person name="Hall O."/>
            <person name="Minx P."/>
            <person name="Tomlinson C."/>
            <person name="Mitreva M."/>
            <person name="Nelson J."/>
            <person name="Hou S."/>
            <person name="Wollam A."/>
            <person name="Pepin K.H."/>
            <person name="Johnson M."/>
            <person name="Bhonagiri V."/>
            <person name="Nash W.E."/>
            <person name="Warren W."/>
            <person name="Chinwalla A."/>
            <person name="Mardis E.R."/>
            <person name="Wilson R.K."/>
        </authorList>
    </citation>
    <scope>NUCLEOTIDE SEQUENCE [LARGE SCALE GENOMIC DNA]</scope>
    <source>
        <strain evidence="2 4">DSM 20093</strain>
    </source>
</reference>
<dbReference type="STRING" id="561180.BIFGAL_02852"/>
<keyword evidence="5" id="KW-1185">Reference proteome</keyword>
<dbReference type="OrthoDB" id="3238607at2"/>
<proteinExistence type="predicted"/>
<name>D1NSU2_9BIFI</name>
<evidence type="ECO:0000313" key="5">
    <source>
        <dbReference type="Proteomes" id="UP000029074"/>
    </source>
</evidence>
<protein>
    <submittedName>
        <fullName evidence="2">Uncharacterized protein</fullName>
    </submittedName>
</protein>
<evidence type="ECO:0000313" key="2">
    <source>
        <dbReference type="EMBL" id="EFA23744.1"/>
    </source>
</evidence>
<evidence type="ECO:0000313" key="4">
    <source>
        <dbReference type="Proteomes" id="UP000003656"/>
    </source>
</evidence>
<dbReference type="EMBL" id="ABXB03000001">
    <property type="protein sequence ID" value="EFA23744.1"/>
    <property type="molecule type" value="Genomic_DNA"/>
</dbReference>
<evidence type="ECO:0000256" key="1">
    <source>
        <dbReference type="SAM" id="MobiDB-lite"/>
    </source>
</evidence>
<dbReference type="AlphaFoldDB" id="D1NSU2"/>
<sequence length="224" mass="23762">MSDSAEQDDAFDASEMADLEAAFASIEQEFRNQEPVADEPDSAGSVEDFDDSSSTDESAEHFEDELEGLLGNKAKRAVIVTRLTSASLLAAFCQLSDISADCFDSAQGAVAVLRNLDGDGPEAAAKDLTTVVSGLAVVLAVNRADKLEATLYFEGEAGEHYAPPLLFTTTAPFVEDLMLGISSLNDLKESDMHAFASGELTHEQALSIISSHTRYGRGGNSSIE</sequence>
<dbReference type="eggNOG" id="ENOG5033E2Y">
    <property type="taxonomic scope" value="Bacteria"/>
</dbReference>
<accession>D1NSU2</accession>
<gene>
    <name evidence="3" type="ORF">BGLCM_0831</name>
    <name evidence="2" type="ORF">BIFGAL_02852</name>
</gene>
<dbReference type="RefSeq" id="WP_006294259.1">
    <property type="nucleotide sequence ID" value="NZ_ABXB03000001.1"/>
</dbReference>
<evidence type="ECO:0000313" key="3">
    <source>
        <dbReference type="EMBL" id="KFI59238.1"/>
    </source>
</evidence>
<reference evidence="3 5" key="2">
    <citation type="submission" date="2014-03" db="EMBL/GenBank/DDBJ databases">
        <title>Genomics of Bifidobacteria.</title>
        <authorList>
            <person name="Ventura M."/>
            <person name="Milani C."/>
            <person name="Lugli G.A."/>
        </authorList>
    </citation>
    <scope>NUCLEOTIDE SEQUENCE [LARGE SCALE GENOMIC DNA]</scope>
    <source>
        <strain evidence="3 5">LMG 11596</strain>
    </source>
</reference>
<dbReference type="EMBL" id="JGYW01000004">
    <property type="protein sequence ID" value="KFI59238.1"/>
    <property type="molecule type" value="Genomic_DNA"/>
</dbReference>
<organism evidence="2 4">
    <name type="scientific">Bifidobacterium gallicum DSM 20093 = LMG 11596</name>
    <dbReference type="NCBI Taxonomy" id="561180"/>
    <lineage>
        <taxon>Bacteria</taxon>
        <taxon>Bacillati</taxon>
        <taxon>Actinomycetota</taxon>
        <taxon>Actinomycetes</taxon>
        <taxon>Bifidobacteriales</taxon>
        <taxon>Bifidobacteriaceae</taxon>
        <taxon>Bifidobacterium</taxon>
    </lineage>
</organism>